<dbReference type="PROSITE" id="PS50067">
    <property type="entry name" value="KINESIN_MOTOR_2"/>
    <property type="match status" value="1"/>
</dbReference>
<accession>A0A8H7S6S5</accession>
<feature type="coiled-coil region" evidence="7">
    <location>
        <begin position="392"/>
        <end position="419"/>
    </location>
</feature>
<reference evidence="11 12" key="1">
    <citation type="submission" date="2020-12" db="EMBL/GenBank/DDBJ databases">
        <title>Metabolic potential, ecology and presence of endohyphal bacteria is reflected in genomic diversity of Mucoromycotina.</title>
        <authorList>
            <person name="Muszewska A."/>
            <person name="Okrasinska A."/>
            <person name="Steczkiewicz K."/>
            <person name="Drgas O."/>
            <person name="Orlowska M."/>
            <person name="Perlinska-Lenart U."/>
            <person name="Aleksandrzak-Piekarczyk T."/>
            <person name="Szatraj K."/>
            <person name="Zielenkiewicz U."/>
            <person name="Pilsyk S."/>
            <person name="Malc E."/>
            <person name="Mieczkowski P."/>
            <person name="Kruszewska J.S."/>
            <person name="Biernat P."/>
            <person name="Pawlowska J."/>
        </authorList>
    </citation>
    <scope>NUCLEOTIDE SEQUENCE [LARGE SCALE GENOMIC DNA]</scope>
    <source>
        <strain evidence="11 12">CBS 142.35</strain>
    </source>
</reference>
<evidence type="ECO:0000256" key="3">
    <source>
        <dbReference type="ARBA" id="ARBA00023054"/>
    </source>
</evidence>
<feature type="binding site" evidence="5">
    <location>
        <begin position="157"/>
        <end position="164"/>
    </location>
    <ligand>
        <name>ATP</name>
        <dbReference type="ChEBI" id="CHEBI:30616"/>
    </ligand>
</feature>
<evidence type="ECO:0000256" key="8">
    <source>
        <dbReference type="SAM" id="MobiDB-lite"/>
    </source>
</evidence>
<feature type="coiled-coil region" evidence="7">
    <location>
        <begin position="645"/>
        <end position="714"/>
    </location>
</feature>
<feature type="compositionally biased region" description="Low complexity" evidence="8">
    <location>
        <begin position="45"/>
        <end position="68"/>
    </location>
</feature>
<dbReference type="InterPro" id="IPR027417">
    <property type="entry name" value="P-loop_NTPase"/>
</dbReference>
<dbReference type="InterPro" id="IPR019821">
    <property type="entry name" value="Kinesin_motor_CS"/>
</dbReference>
<keyword evidence="9" id="KW-0472">Membrane</keyword>
<evidence type="ECO:0000256" key="5">
    <source>
        <dbReference type="PROSITE-ProRule" id="PRU00283"/>
    </source>
</evidence>
<keyword evidence="12" id="KW-1185">Reference proteome</keyword>
<feature type="compositionally biased region" description="Low complexity" evidence="8">
    <location>
        <begin position="1"/>
        <end position="22"/>
    </location>
</feature>
<keyword evidence="4 5" id="KW-0505">Motor protein</keyword>
<dbReference type="GO" id="GO:0008017">
    <property type="term" value="F:microtubule binding"/>
    <property type="evidence" value="ECO:0007669"/>
    <property type="project" value="InterPro"/>
</dbReference>
<dbReference type="PANTHER" id="PTHR47968:SF75">
    <property type="entry name" value="CENTROMERE-ASSOCIATED PROTEIN E"/>
    <property type="match status" value="1"/>
</dbReference>
<dbReference type="InterPro" id="IPR001752">
    <property type="entry name" value="Kinesin_motor_dom"/>
</dbReference>
<comment type="caution">
    <text evidence="11">The sequence shown here is derived from an EMBL/GenBank/DDBJ whole genome shotgun (WGS) entry which is preliminary data.</text>
</comment>
<gene>
    <name evidence="11" type="ORF">INT45_012713</name>
</gene>
<dbReference type="PANTHER" id="PTHR47968">
    <property type="entry name" value="CENTROMERE PROTEIN E"/>
    <property type="match status" value="1"/>
</dbReference>
<keyword evidence="9" id="KW-0812">Transmembrane</keyword>
<proteinExistence type="inferred from homology"/>
<sequence>MIRPRSLNLTPTSSFSTTTTNSGKPTIVSSSSIQVGPVSPPATPLLPSSPDSMVSPSIFPSPTTSSRSMSIRENVQVIVRLRPHSNKEQQQLEQPCWITGPEPGMIQQLQTRKGQSSVFQYDSVVSGVDNELVYHTGIGDLVRSTMAGYNGTVFAYGQTASGKTYTMNPGREFMLRVSYLEIYKEKIRDLIGDNDQLIPEIREDKKRGVYVKNLHEEIVTSAQQVLDVIKKGEDNRHISATDYNTYSSRSHTILQIVIESRSKDVYTPEQGSVRVSQLNLIDLAGSEKATSDVERRKEGGYINKSLLSLGNVISQLIQKMHNEKVHVQYRSSTLTRVLQTALSGNARISIVCTINPTWRSKDESLNTLRFAQRAKLIRTSAKMTKINEHSELQKCLSTIAELQTKMQEKTEQEFETKERLSHLLGLILTSSKNAPPTVAAVSKLADRVITGDSILSHSTMQEVFAQCEQGLTATREEMFELQQSLEKAHKTTHEQNAYIKKQRQQLEHYSQSIEALEKELSSCHRDRDEYSQQVQEYREHIKELTSRMASLENELVSSQEKQDDLVHVIATREDQDHEQVSELKLLTESLQEQVNLLHEQLEERLEEQELSSLASSTSSVTLSIPSVKQYDNEKQQEEYHHYQQQQQMEAEKEKVEQNSRHVEELEKILATCRESLNEKEIASLAVEKKLKTCMETLNKKTTELLITKKQLEEERHKKQTEMVTMTITSSQQQQQQHDNNKSQQQKLNIPVIYGGAWTILAATAMYAFSISC</sequence>
<evidence type="ECO:0000256" key="6">
    <source>
        <dbReference type="RuleBase" id="RU000394"/>
    </source>
</evidence>
<feature type="transmembrane region" description="Helical" evidence="9">
    <location>
        <begin position="747"/>
        <end position="768"/>
    </location>
</feature>
<dbReference type="Proteomes" id="UP000646827">
    <property type="component" value="Unassembled WGS sequence"/>
</dbReference>
<dbReference type="GO" id="GO:0005524">
    <property type="term" value="F:ATP binding"/>
    <property type="evidence" value="ECO:0007669"/>
    <property type="project" value="UniProtKB-UniRule"/>
</dbReference>
<dbReference type="OrthoDB" id="3176171at2759"/>
<keyword evidence="2 5" id="KW-0067">ATP-binding</keyword>
<evidence type="ECO:0000259" key="10">
    <source>
        <dbReference type="PROSITE" id="PS50067"/>
    </source>
</evidence>
<dbReference type="PROSITE" id="PS00411">
    <property type="entry name" value="KINESIN_MOTOR_1"/>
    <property type="match status" value="1"/>
</dbReference>
<evidence type="ECO:0000313" key="11">
    <source>
        <dbReference type="EMBL" id="KAG2223840.1"/>
    </source>
</evidence>
<keyword evidence="1 5" id="KW-0547">Nucleotide-binding</keyword>
<keyword evidence="6" id="KW-0493">Microtubule</keyword>
<dbReference type="AlphaFoldDB" id="A0A8H7S6S5"/>
<evidence type="ECO:0000256" key="9">
    <source>
        <dbReference type="SAM" id="Phobius"/>
    </source>
</evidence>
<evidence type="ECO:0000256" key="1">
    <source>
        <dbReference type="ARBA" id="ARBA00022741"/>
    </source>
</evidence>
<feature type="compositionally biased region" description="Polar residues" evidence="8">
    <location>
        <begin position="23"/>
        <end position="34"/>
    </location>
</feature>
<dbReference type="InterPro" id="IPR027640">
    <property type="entry name" value="Kinesin-like_fam"/>
</dbReference>
<dbReference type="GO" id="GO:0003777">
    <property type="term" value="F:microtubule motor activity"/>
    <property type="evidence" value="ECO:0007669"/>
    <property type="project" value="InterPro"/>
</dbReference>
<dbReference type="InterPro" id="IPR036961">
    <property type="entry name" value="Kinesin_motor_dom_sf"/>
</dbReference>
<evidence type="ECO:0000256" key="2">
    <source>
        <dbReference type="ARBA" id="ARBA00022840"/>
    </source>
</evidence>
<dbReference type="SMART" id="SM00129">
    <property type="entry name" value="KISc"/>
    <property type="match status" value="1"/>
</dbReference>
<dbReference type="SUPFAM" id="SSF52540">
    <property type="entry name" value="P-loop containing nucleoside triphosphate hydrolases"/>
    <property type="match status" value="1"/>
</dbReference>
<feature type="region of interest" description="Disordered" evidence="8">
    <location>
        <begin position="1"/>
        <end position="69"/>
    </location>
</feature>
<dbReference type="GO" id="GO:0005874">
    <property type="term" value="C:microtubule"/>
    <property type="evidence" value="ECO:0007669"/>
    <property type="project" value="UniProtKB-KW"/>
</dbReference>
<name>A0A8H7S6S5_9FUNG</name>
<feature type="domain" description="Kinesin motor" evidence="10">
    <location>
        <begin position="74"/>
        <end position="377"/>
    </location>
</feature>
<keyword evidence="3 7" id="KW-0175">Coiled coil</keyword>
<dbReference type="GO" id="GO:0007018">
    <property type="term" value="P:microtubule-based movement"/>
    <property type="evidence" value="ECO:0007669"/>
    <property type="project" value="InterPro"/>
</dbReference>
<comment type="similarity">
    <text evidence="5 6">Belongs to the TRAFAC class myosin-kinesin ATPase superfamily. Kinesin family.</text>
</comment>
<dbReference type="Pfam" id="PF00225">
    <property type="entry name" value="Kinesin"/>
    <property type="match status" value="2"/>
</dbReference>
<dbReference type="EMBL" id="JAEPRB010000053">
    <property type="protein sequence ID" value="KAG2223840.1"/>
    <property type="molecule type" value="Genomic_DNA"/>
</dbReference>
<dbReference type="Gene3D" id="3.40.850.10">
    <property type="entry name" value="Kinesin motor domain"/>
    <property type="match status" value="1"/>
</dbReference>
<feature type="coiled-coil region" evidence="7">
    <location>
        <begin position="499"/>
        <end position="561"/>
    </location>
</feature>
<keyword evidence="9" id="KW-1133">Transmembrane helix</keyword>
<protein>
    <recommendedName>
        <fullName evidence="6">Kinesin-like protein</fullName>
    </recommendedName>
</protein>
<evidence type="ECO:0000256" key="4">
    <source>
        <dbReference type="ARBA" id="ARBA00023175"/>
    </source>
</evidence>
<organism evidence="11 12">
    <name type="scientific">Circinella minor</name>
    <dbReference type="NCBI Taxonomy" id="1195481"/>
    <lineage>
        <taxon>Eukaryota</taxon>
        <taxon>Fungi</taxon>
        <taxon>Fungi incertae sedis</taxon>
        <taxon>Mucoromycota</taxon>
        <taxon>Mucoromycotina</taxon>
        <taxon>Mucoromycetes</taxon>
        <taxon>Mucorales</taxon>
        <taxon>Lichtheimiaceae</taxon>
        <taxon>Circinella</taxon>
    </lineage>
</organism>
<dbReference type="PRINTS" id="PR00380">
    <property type="entry name" value="KINESINHEAVY"/>
</dbReference>
<evidence type="ECO:0000313" key="12">
    <source>
        <dbReference type="Proteomes" id="UP000646827"/>
    </source>
</evidence>
<evidence type="ECO:0000256" key="7">
    <source>
        <dbReference type="SAM" id="Coils"/>
    </source>
</evidence>